<keyword evidence="2" id="KW-1185">Reference proteome</keyword>
<evidence type="ECO:0000313" key="2">
    <source>
        <dbReference type="Proteomes" id="UP000190328"/>
    </source>
</evidence>
<proteinExistence type="predicted"/>
<gene>
    <name evidence="1" type="ORF">SAMN02745116_01230</name>
</gene>
<sequence length="145" mass="16754">MIIFKITEEVAKKAGLQYEDLPEIVGKEEQNFLMDVELLENGLLNFYYMNQFDGFIQAFPITPMLDNLVPEFVLGPSITGDIQRAIFFDGLPFSDEVKSIIHQSGKQFKWSKISTKENNLLHSVYETQRTIIHKEIARRIARGKE</sequence>
<dbReference type="AlphaFoldDB" id="A0A1T4MXQ3"/>
<accession>A0A1T4MXQ3</accession>
<name>A0A1T4MXQ3_9ENTE</name>
<dbReference type="RefSeq" id="WP_078807166.1">
    <property type="nucleotide sequence ID" value="NZ_FUXI01000012.1"/>
</dbReference>
<protein>
    <submittedName>
        <fullName evidence="1">Uncharacterized protein</fullName>
    </submittedName>
</protein>
<organism evidence="1 2">
    <name type="scientific">Pilibacter termitis</name>
    <dbReference type="NCBI Taxonomy" id="263852"/>
    <lineage>
        <taxon>Bacteria</taxon>
        <taxon>Bacillati</taxon>
        <taxon>Bacillota</taxon>
        <taxon>Bacilli</taxon>
        <taxon>Lactobacillales</taxon>
        <taxon>Enterococcaceae</taxon>
        <taxon>Pilibacter</taxon>
    </lineage>
</organism>
<evidence type="ECO:0000313" key="1">
    <source>
        <dbReference type="EMBL" id="SJZ71438.1"/>
    </source>
</evidence>
<dbReference type="EMBL" id="FUXI01000012">
    <property type="protein sequence ID" value="SJZ71438.1"/>
    <property type="molecule type" value="Genomic_DNA"/>
</dbReference>
<reference evidence="1 2" key="1">
    <citation type="submission" date="2017-02" db="EMBL/GenBank/DDBJ databases">
        <authorList>
            <person name="Peterson S.W."/>
        </authorList>
    </citation>
    <scope>NUCLEOTIDE SEQUENCE [LARGE SCALE GENOMIC DNA]</scope>
    <source>
        <strain evidence="1 2">ATCC BAA-1030</strain>
    </source>
</reference>
<dbReference type="Proteomes" id="UP000190328">
    <property type="component" value="Unassembled WGS sequence"/>
</dbReference>